<dbReference type="GO" id="GO:0006144">
    <property type="term" value="P:purine nucleobase metabolic process"/>
    <property type="evidence" value="ECO:0007669"/>
    <property type="project" value="UniProtKB-KW"/>
</dbReference>
<comment type="function">
    <text evidence="2">Catalyzes the hydrolysis of 5-hydroxyisourate (HIU) to 2-oxo-4-hydroxy-4-carboxy-5-ureidoimidazoline (OHCU).</text>
</comment>
<dbReference type="InterPro" id="IPR023416">
    <property type="entry name" value="Transthyretin/HIU_hydrolase_d"/>
</dbReference>
<dbReference type="PRINTS" id="PR00189">
    <property type="entry name" value="TRNSTHYRETIN"/>
</dbReference>
<dbReference type="InterPro" id="IPR000895">
    <property type="entry name" value="Transthyretin/HIU_hydrolase"/>
</dbReference>
<keyword evidence="11" id="KW-1185">Reference proteome</keyword>
<dbReference type="PROSITE" id="PS00768">
    <property type="entry name" value="TRANSTHYRETIN_1"/>
    <property type="match status" value="1"/>
</dbReference>
<dbReference type="Pfam" id="PF00576">
    <property type="entry name" value="Transthyretin"/>
    <property type="match status" value="1"/>
</dbReference>
<feature type="binding site" evidence="7">
    <location>
        <position position="17"/>
    </location>
    <ligand>
        <name>substrate</name>
    </ligand>
</feature>
<proteinExistence type="inferred from homology"/>
<dbReference type="NCBIfam" id="TIGR02962">
    <property type="entry name" value="hdxy_isourate"/>
    <property type="match status" value="1"/>
</dbReference>
<evidence type="ECO:0000256" key="5">
    <source>
        <dbReference type="ARBA" id="ARBA00022631"/>
    </source>
</evidence>
<evidence type="ECO:0000256" key="7">
    <source>
        <dbReference type="PIRSR" id="PIRSR600895-51"/>
    </source>
</evidence>
<comment type="catalytic activity">
    <reaction evidence="1 8">
        <text>5-hydroxyisourate + H2O = 5-hydroxy-2-oxo-4-ureido-2,5-dihydro-1H-imidazole-5-carboxylate + H(+)</text>
        <dbReference type="Rhea" id="RHEA:23736"/>
        <dbReference type="ChEBI" id="CHEBI:15377"/>
        <dbReference type="ChEBI" id="CHEBI:15378"/>
        <dbReference type="ChEBI" id="CHEBI:18072"/>
        <dbReference type="ChEBI" id="CHEBI:58639"/>
        <dbReference type="EC" id="3.5.2.17"/>
    </reaction>
</comment>
<evidence type="ECO:0000256" key="8">
    <source>
        <dbReference type="RuleBase" id="RU361270"/>
    </source>
</evidence>
<evidence type="ECO:0000256" key="3">
    <source>
        <dbReference type="ARBA" id="ARBA00009850"/>
    </source>
</evidence>
<dbReference type="RefSeq" id="WP_184802570.1">
    <property type="nucleotide sequence ID" value="NZ_JACIIZ010000009.1"/>
</dbReference>
<dbReference type="InterPro" id="IPR036817">
    <property type="entry name" value="Transthyretin/HIU_hydrolase_sf"/>
</dbReference>
<reference evidence="10 11" key="1">
    <citation type="submission" date="2020-08" db="EMBL/GenBank/DDBJ databases">
        <title>Genomic Encyclopedia of Type Strains, Phase IV (KMG-IV): sequencing the most valuable type-strain genomes for metagenomic binning, comparative biology and taxonomic classification.</title>
        <authorList>
            <person name="Goeker M."/>
        </authorList>
    </citation>
    <scope>NUCLEOTIDE SEQUENCE [LARGE SCALE GENOMIC DNA]</scope>
    <source>
        <strain evidence="10 11">DSM 22198</strain>
    </source>
</reference>
<dbReference type="Gene3D" id="2.60.40.180">
    <property type="entry name" value="Transthyretin/hydroxyisourate hydrolase domain"/>
    <property type="match status" value="1"/>
</dbReference>
<dbReference type="GO" id="GO:0033971">
    <property type="term" value="F:hydroxyisourate hydrolase activity"/>
    <property type="evidence" value="ECO:0007669"/>
    <property type="project" value="UniProtKB-EC"/>
</dbReference>
<keyword evidence="5 8" id="KW-0659">Purine metabolism</keyword>
<evidence type="ECO:0000256" key="1">
    <source>
        <dbReference type="ARBA" id="ARBA00001043"/>
    </source>
</evidence>
<sequence length="128" mass="13307">MSAVKGAGKGDGRLTTHVLDTMAGRPGAGITVVLDRLGDDGGRTRVAEARTNADGRCDAPLLAGNDLVAGRYELTFAVGAYFQAGGAALADPPFLDEVPIRFAIADAGQHYHVPLLISPYAYSTYRGS</sequence>
<dbReference type="PANTHER" id="PTHR10395:SF7">
    <property type="entry name" value="5-HYDROXYISOURATE HYDROLASE"/>
    <property type="match status" value="1"/>
</dbReference>
<feature type="domain" description="Transthyretin/hydroxyisourate hydrolase" evidence="9">
    <location>
        <begin position="9"/>
        <end position="127"/>
    </location>
</feature>
<organism evidence="10 11">
    <name type="scientific">Nitrospirillum iridis</name>
    <dbReference type="NCBI Taxonomy" id="765888"/>
    <lineage>
        <taxon>Bacteria</taxon>
        <taxon>Pseudomonadati</taxon>
        <taxon>Pseudomonadota</taxon>
        <taxon>Alphaproteobacteria</taxon>
        <taxon>Rhodospirillales</taxon>
        <taxon>Azospirillaceae</taxon>
        <taxon>Nitrospirillum</taxon>
    </lineage>
</organism>
<comment type="similarity">
    <text evidence="3 8">Belongs to the transthyretin family. 5-hydroxyisourate hydrolase subfamily.</text>
</comment>
<evidence type="ECO:0000313" key="11">
    <source>
        <dbReference type="Proteomes" id="UP000539175"/>
    </source>
</evidence>
<comment type="caution">
    <text evidence="10">The sequence shown here is derived from an EMBL/GenBank/DDBJ whole genome shotgun (WGS) entry which is preliminary data.</text>
</comment>
<evidence type="ECO:0000256" key="6">
    <source>
        <dbReference type="ARBA" id="ARBA00022801"/>
    </source>
</evidence>
<gene>
    <name evidence="10" type="ORF">FHS74_003368</name>
</gene>
<feature type="binding site" evidence="7">
    <location>
        <position position="125"/>
    </location>
    <ligand>
        <name>substrate</name>
    </ligand>
</feature>
<dbReference type="EC" id="3.5.2.17" evidence="8"/>
<keyword evidence="6 8" id="KW-0378">Hydrolase</keyword>
<dbReference type="Proteomes" id="UP000539175">
    <property type="component" value="Unassembled WGS sequence"/>
</dbReference>
<accession>A0A7X0AZA8</accession>
<protein>
    <recommendedName>
        <fullName evidence="8">5-hydroxyisourate hydrolase</fullName>
        <shortName evidence="8">HIU hydrolase</shortName>
        <shortName evidence="8">HIUHase</shortName>
        <ecNumber evidence="8">3.5.2.17</ecNumber>
    </recommendedName>
</protein>
<dbReference type="InterPro" id="IPR014306">
    <property type="entry name" value="Hydroxyisourate_hydrolase"/>
</dbReference>
<dbReference type="EMBL" id="JACIIZ010000009">
    <property type="protein sequence ID" value="MBB6252800.1"/>
    <property type="molecule type" value="Genomic_DNA"/>
</dbReference>
<evidence type="ECO:0000313" key="10">
    <source>
        <dbReference type="EMBL" id="MBB6252800.1"/>
    </source>
</evidence>
<dbReference type="AlphaFoldDB" id="A0A7X0AZA8"/>
<dbReference type="PANTHER" id="PTHR10395">
    <property type="entry name" value="URICASE AND TRANSTHYRETIN-RELATED"/>
    <property type="match status" value="1"/>
</dbReference>
<evidence type="ECO:0000256" key="2">
    <source>
        <dbReference type="ARBA" id="ARBA00002704"/>
    </source>
</evidence>
<name>A0A7X0AZA8_9PROT</name>
<dbReference type="SMART" id="SM00095">
    <property type="entry name" value="TR_THY"/>
    <property type="match status" value="1"/>
</dbReference>
<evidence type="ECO:0000259" key="9">
    <source>
        <dbReference type="SMART" id="SM00095"/>
    </source>
</evidence>
<comment type="subunit">
    <text evidence="4 8">Homotetramer.</text>
</comment>
<dbReference type="CDD" id="cd05822">
    <property type="entry name" value="TLP_HIUase"/>
    <property type="match status" value="1"/>
</dbReference>
<dbReference type="InterPro" id="IPR023418">
    <property type="entry name" value="Thyroxine_BS"/>
</dbReference>
<dbReference type="SUPFAM" id="SSF49472">
    <property type="entry name" value="Transthyretin (synonym: prealbumin)"/>
    <property type="match status" value="1"/>
</dbReference>
<evidence type="ECO:0000256" key="4">
    <source>
        <dbReference type="ARBA" id="ARBA00011881"/>
    </source>
</evidence>
<dbReference type="FunFam" id="2.60.40.180:FF:000005">
    <property type="entry name" value="5-hydroxyisourate hydrolase"/>
    <property type="match status" value="1"/>
</dbReference>
<feature type="binding site" evidence="7">
    <location>
        <position position="56"/>
    </location>
    <ligand>
        <name>substrate</name>
    </ligand>
</feature>